<keyword evidence="4" id="KW-1185">Reference proteome</keyword>
<feature type="compositionally biased region" description="Basic and acidic residues" evidence="1">
    <location>
        <begin position="111"/>
        <end position="122"/>
    </location>
</feature>
<evidence type="ECO:0000256" key="1">
    <source>
        <dbReference type="SAM" id="MobiDB-lite"/>
    </source>
</evidence>
<proteinExistence type="predicted"/>
<feature type="compositionally biased region" description="Basic and acidic residues" evidence="1">
    <location>
        <begin position="366"/>
        <end position="379"/>
    </location>
</feature>
<dbReference type="Pfam" id="PF00078">
    <property type="entry name" value="RVT_1"/>
    <property type="match status" value="1"/>
</dbReference>
<feature type="domain" description="Reverse transcriptase" evidence="2">
    <location>
        <begin position="879"/>
        <end position="1157"/>
    </location>
</feature>
<evidence type="ECO:0000259" key="2">
    <source>
        <dbReference type="PROSITE" id="PS50878"/>
    </source>
</evidence>
<dbReference type="CDD" id="cd01650">
    <property type="entry name" value="RT_nLTR_like"/>
    <property type="match status" value="1"/>
</dbReference>
<feature type="region of interest" description="Disordered" evidence="1">
    <location>
        <begin position="564"/>
        <end position="609"/>
    </location>
</feature>
<comment type="caution">
    <text evidence="3">The sequence shown here is derived from an EMBL/GenBank/DDBJ whole genome shotgun (WGS) entry which is preliminary data.</text>
</comment>
<name>A0AAV5L5F4_9ROSI</name>
<feature type="region of interest" description="Disordered" evidence="1">
    <location>
        <begin position="99"/>
        <end position="138"/>
    </location>
</feature>
<sequence length="1641" mass="189990">MWRTFLQYGRVFDIYSPNRRSRNGTRFGFVRFLEVKDRKELERQLDQIWVNDMKLWVNRPRYDVEKIKSKEKRTSGEGTSQWQAHKYDEAMEGKIRGERMPQKQNRSYAEVVKENQRERSFEEDNIQIQSSQERSNSRLRFGLHNREPRKRWQEKGRREDWVGMEYNIKPEEYSWLKGCYVGTVHSIDMVRNLQEKFYMEGYFSCKICAMGGRLVLLDCEDKEELKDLVEMAADWLGQWFEKVQPWTPETVANERFVWVRCQGAPLNVWGADFFQKMGSSWGKFICLDDSTSKKKRFDIARFLISTPITNSISVLRQIKINGIIYSIKFTEEEFTNSFFSLKQDFMPSFQSDSEDQEVWSTESEMEEQKSENAGEKVQDEAEGCQEEDDDVVRSVGERERTAQCIESKEIQKSAELVEDSLEQFQNLKIVGSNGGAETEFKNQGKLSSSTGYEGKIGAGLDSKKSDPACMKPTRQGESLECVESTNMGLAQGSLGVIKSKSKGIMDFSRVKDSAEDNTEEGADLIWEGYESENGSMQRGMSKLSEGITKRKGHRVRNCSSVYLNTDEMDRGRGRSRGRGRGKQNGMPRGRSSIPEFVPSPNGKVAGESVGDSEIHHCNKALKKKMQIRFANEIWELAKQLGATTEDEEEIIRRIEEMENRDRQGKGSAGIQGEIGSKKRTKKVLKEWSAKAVTEMDSRIKDAENMIAEIDEKGEINQLATDEIELRRNSFLDLWKNLRVKERMAQQKSRKMWLKEGDANTRFFHNCIQGRWRRSEINSIQIDGEQLTGVTKIKEGVARYFQSLFTEERWKRPKLDGVSFKQISQEDNELLMKVFSEEEIKEAIWDCDSSKSPGPDGFNFRFIKEMWEVIKPEVIAFIHDFHNHGRIVRGANASFVVLIPKTENPQRIEEYRPISLIGVMYKIIAKLLANRLRKVLPKVIGEQQMAFIGGRQLVDGVIIANEVIDEVKRKKKKCFIFKVDFEKAYDKVCWEFLEYMMMRLGFNEKWRRWILECLKSSSVSVLVNGSPTSQFSVSKGIRQGDPLSPFLFLIMAEGLNGLVTSAVEKGIYKGVRVGNEGVMVSHLQFADDTVFFGEASEDNIRVVKTIMRIFELASGLKINFGKSHLMGVGVAESWQTEMAYRLHCKEGELPFKYLGIPIGGNNRRKSMWQPMIQSVERKLASWKGRYLSMGGRITLINSVLSSLPVFLMSAYLIPKGTLLSIDKIRRRFLWGGGAEERKINWVSWGDVCKRKDEGGLGVRDLRKFNLALMGKWWGRLARVDEGLWMKIISAKYGKGGKHWMDWIKENNEGGSLWWRDVCCLDRVNEENVGWLSEGFRMKIGDGIATSFWWDDWGGEGCLANKFPRLYSLSTGKEKTCNQMGNLRSGSWEWKLSWRRNLFEWEAEEVADLERMIEGVKITQGWPDKWEWIHEKEGQYSSKSAYHLLRTDQRGHNGSSIFKRTWNTILPSKVSAFNWQLLLDRIPTKVNLLKRGIIKDLEESKCVICKEQEEDSAHLFLRCKLTRWLWVACAKWWGAEAKLDIDISKTFDKFGDWSKEEKTRQGWDCIWSTVVWTVWLARNQKLFQHKEINAGKLFELIQLRSFTWFKAKNDRYVFSLSDWMVNPTECLRGHNAGRTKKKLRLMG</sequence>
<evidence type="ECO:0000313" key="3">
    <source>
        <dbReference type="EMBL" id="GKV32360.1"/>
    </source>
</evidence>
<dbReference type="SUPFAM" id="SSF56672">
    <property type="entry name" value="DNA/RNA polymerases"/>
    <property type="match status" value="1"/>
</dbReference>
<dbReference type="Pfam" id="PF13966">
    <property type="entry name" value="zf-RVT"/>
    <property type="match status" value="1"/>
</dbReference>
<dbReference type="EMBL" id="BPVZ01000095">
    <property type="protein sequence ID" value="GKV32360.1"/>
    <property type="molecule type" value="Genomic_DNA"/>
</dbReference>
<dbReference type="PANTHER" id="PTHR33116:SF78">
    <property type="entry name" value="OS12G0587133 PROTEIN"/>
    <property type="match status" value="1"/>
</dbReference>
<protein>
    <recommendedName>
        <fullName evidence="2">Reverse transcriptase domain-containing protein</fullName>
    </recommendedName>
</protein>
<accession>A0AAV5L5F4</accession>
<feature type="region of interest" description="Disordered" evidence="1">
    <location>
        <begin position="352"/>
        <end position="396"/>
    </location>
</feature>
<feature type="compositionally biased region" description="Acidic residues" evidence="1">
    <location>
        <begin position="380"/>
        <end position="390"/>
    </location>
</feature>
<evidence type="ECO:0000313" key="4">
    <source>
        <dbReference type="Proteomes" id="UP001054252"/>
    </source>
</evidence>
<dbReference type="Proteomes" id="UP001054252">
    <property type="component" value="Unassembled WGS sequence"/>
</dbReference>
<gene>
    <name evidence="3" type="ORF">SLEP1_g40973</name>
</gene>
<organism evidence="3 4">
    <name type="scientific">Rubroshorea leprosula</name>
    <dbReference type="NCBI Taxonomy" id="152421"/>
    <lineage>
        <taxon>Eukaryota</taxon>
        <taxon>Viridiplantae</taxon>
        <taxon>Streptophyta</taxon>
        <taxon>Embryophyta</taxon>
        <taxon>Tracheophyta</taxon>
        <taxon>Spermatophyta</taxon>
        <taxon>Magnoliopsida</taxon>
        <taxon>eudicotyledons</taxon>
        <taxon>Gunneridae</taxon>
        <taxon>Pentapetalae</taxon>
        <taxon>rosids</taxon>
        <taxon>malvids</taxon>
        <taxon>Malvales</taxon>
        <taxon>Dipterocarpaceae</taxon>
        <taxon>Rubroshorea</taxon>
    </lineage>
</organism>
<dbReference type="InterPro" id="IPR043502">
    <property type="entry name" value="DNA/RNA_pol_sf"/>
</dbReference>
<dbReference type="InterPro" id="IPR026960">
    <property type="entry name" value="RVT-Znf"/>
</dbReference>
<dbReference type="PROSITE" id="PS50878">
    <property type="entry name" value="RT_POL"/>
    <property type="match status" value="1"/>
</dbReference>
<dbReference type="PANTHER" id="PTHR33116">
    <property type="entry name" value="REVERSE TRANSCRIPTASE ZINC-BINDING DOMAIN-CONTAINING PROTEIN-RELATED-RELATED"/>
    <property type="match status" value="1"/>
</dbReference>
<reference evidence="3 4" key="1">
    <citation type="journal article" date="2021" name="Commun. Biol.">
        <title>The genome of Shorea leprosula (Dipterocarpaceae) highlights the ecological relevance of drought in aseasonal tropical rainforests.</title>
        <authorList>
            <person name="Ng K.K.S."/>
            <person name="Kobayashi M.J."/>
            <person name="Fawcett J.A."/>
            <person name="Hatakeyama M."/>
            <person name="Paape T."/>
            <person name="Ng C.H."/>
            <person name="Ang C.C."/>
            <person name="Tnah L.H."/>
            <person name="Lee C.T."/>
            <person name="Nishiyama T."/>
            <person name="Sese J."/>
            <person name="O'Brien M.J."/>
            <person name="Copetti D."/>
            <person name="Mohd Noor M.I."/>
            <person name="Ong R.C."/>
            <person name="Putra M."/>
            <person name="Sireger I.Z."/>
            <person name="Indrioko S."/>
            <person name="Kosugi Y."/>
            <person name="Izuno A."/>
            <person name="Isagi Y."/>
            <person name="Lee S.L."/>
            <person name="Shimizu K.K."/>
        </authorList>
    </citation>
    <scope>NUCLEOTIDE SEQUENCE [LARGE SCALE GENOMIC DNA]</scope>
    <source>
        <strain evidence="3">214</strain>
    </source>
</reference>
<dbReference type="InterPro" id="IPR000477">
    <property type="entry name" value="RT_dom"/>
</dbReference>